<dbReference type="PROSITE" id="PS50202">
    <property type="entry name" value="MSP"/>
    <property type="match status" value="1"/>
</dbReference>
<dbReference type="Proteomes" id="UP000582659">
    <property type="component" value="Unassembled WGS sequence"/>
</dbReference>
<dbReference type="Pfam" id="PF00635">
    <property type="entry name" value="Motile_Sperm"/>
    <property type="match status" value="1"/>
</dbReference>
<keyword evidence="1" id="KW-0206">Cytoskeleton</keyword>
<evidence type="ECO:0000313" key="4">
    <source>
        <dbReference type="EMBL" id="CAD5231925.1"/>
    </source>
</evidence>
<organism evidence="6 8">
    <name type="scientific">Bursaphelenchus xylophilus</name>
    <name type="common">Pinewood nematode worm</name>
    <name type="synonym">Aphelenchoides xylophilus</name>
    <dbReference type="NCBI Taxonomy" id="6326"/>
    <lineage>
        <taxon>Eukaryota</taxon>
        <taxon>Metazoa</taxon>
        <taxon>Ecdysozoa</taxon>
        <taxon>Nematoda</taxon>
        <taxon>Chromadorea</taxon>
        <taxon>Rhabditida</taxon>
        <taxon>Tylenchina</taxon>
        <taxon>Tylenchomorpha</taxon>
        <taxon>Aphelenchoidea</taxon>
        <taxon>Aphelenchoididae</taxon>
        <taxon>Bursaphelenchus</taxon>
    </lineage>
</organism>
<dbReference type="Proteomes" id="UP000095284">
    <property type="component" value="Unplaced"/>
</dbReference>
<keyword evidence="2" id="KW-1133">Transmembrane helix</keyword>
<protein>
    <recommendedName>
        <fullName evidence="1">Major sperm protein</fullName>
    </recommendedName>
</protein>
<feature type="transmembrane region" description="Helical" evidence="2">
    <location>
        <begin position="185"/>
        <end position="203"/>
    </location>
</feature>
<gene>
    <name evidence="4" type="ORF">BXYJ_LOCUS12016</name>
</gene>
<keyword evidence="2" id="KW-0472">Membrane</keyword>
<evidence type="ECO:0000259" key="3">
    <source>
        <dbReference type="PROSITE" id="PS50202"/>
    </source>
</evidence>
<dbReference type="SUPFAM" id="SSF49354">
    <property type="entry name" value="PapD-like"/>
    <property type="match status" value="1"/>
</dbReference>
<feature type="domain" description="MSP" evidence="3">
    <location>
        <begin position="5"/>
        <end position="122"/>
    </location>
</feature>
<dbReference type="EMBL" id="CAJFCV020000005">
    <property type="protein sequence ID" value="CAG9123510.1"/>
    <property type="molecule type" value="Genomic_DNA"/>
</dbReference>
<evidence type="ECO:0000313" key="7">
    <source>
        <dbReference type="Proteomes" id="UP000659654"/>
    </source>
</evidence>
<keyword evidence="1" id="KW-0963">Cytoplasm</keyword>
<evidence type="ECO:0000313" key="6">
    <source>
        <dbReference type="Proteomes" id="UP000095284"/>
    </source>
</evidence>
<dbReference type="EMBL" id="CAJFDI010000005">
    <property type="protein sequence ID" value="CAD5231925.1"/>
    <property type="molecule type" value="Genomic_DNA"/>
</dbReference>
<reference evidence="5" key="2">
    <citation type="submission" date="2020-08" db="EMBL/GenBank/DDBJ databases">
        <authorList>
            <person name="Kikuchi T."/>
        </authorList>
    </citation>
    <scope>NUCLEOTIDE SEQUENCE</scope>
    <source>
        <strain evidence="4">Ka4C1</strain>
    </source>
</reference>
<evidence type="ECO:0000256" key="1">
    <source>
        <dbReference type="RuleBase" id="RU003425"/>
    </source>
</evidence>
<keyword evidence="2" id="KW-0812">Transmembrane</keyword>
<dbReference type="AlphaFoldDB" id="A0A1I7RRS3"/>
<keyword evidence="7" id="KW-1185">Reference proteome</keyword>
<reference evidence="8" key="1">
    <citation type="submission" date="2016-11" db="UniProtKB">
        <authorList>
            <consortium name="WormBaseParasite"/>
        </authorList>
    </citation>
    <scope>IDENTIFICATION</scope>
</reference>
<sequence length="206" mass="23614">MSGPLFFVHPSQFLDFKEVLLNDSVRLFSRIEIENIAQTKIAYRIRTNAKDVYTVKHNPGFVEKDLKSEVLIFVKPGKVINARHRFVVTVAECKDDSADRKDFWKNRDGNDKLAHWKLSVRVPTMDTETTMSMYQQQVKALKIENQMLRNKCDVMLAAGKEIVGSEAGSGETTPFYNQKIDTSTVFLMSFVAILLSQIIIYVFRVI</sequence>
<dbReference type="SMR" id="A0A1I7RRS3"/>
<proteinExistence type="predicted"/>
<dbReference type="WBParaSite" id="BXY_0342000.1">
    <property type="protein sequence ID" value="BXY_0342000.1"/>
    <property type="gene ID" value="BXY_0342000"/>
</dbReference>
<dbReference type="Gene3D" id="2.60.40.10">
    <property type="entry name" value="Immunoglobulins"/>
    <property type="match status" value="1"/>
</dbReference>
<comment type="function">
    <text evidence="1">Central component in molecular interactions underlying sperm crawling. Forms an extensive filament system that extends from sperm villipoda, along the leading edge of the pseudopod.</text>
</comment>
<evidence type="ECO:0000256" key="2">
    <source>
        <dbReference type="SAM" id="Phobius"/>
    </source>
</evidence>
<evidence type="ECO:0000313" key="8">
    <source>
        <dbReference type="WBParaSite" id="BXY_0342000.1"/>
    </source>
</evidence>
<dbReference type="Proteomes" id="UP000659654">
    <property type="component" value="Unassembled WGS sequence"/>
</dbReference>
<dbReference type="InterPro" id="IPR013783">
    <property type="entry name" value="Ig-like_fold"/>
</dbReference>
<evidence type="ECO:0000313" key="5">
    <source>
        <dbReference type="EMBL" id="CAG9123510.1"/>
    </source>
</evidence>
<accession>A0A1I7RRS3</accession>
<dbReference type="InterPro" id="IPR008962">
    <property type="entry name" value="PapD-like_sf"/>
</dbReference>
<dbReference type="OrthoDB" id="10380234at2759"/>
<dbReference type="InterPro" id="IPR000535">
    <property type="entry name" value="MSP_dom"/>
</dbReference>
<name>A0A1I7RRS3_BURXY</name>